<name>A0AAQ1ERF7_9LACT</name>
<organism evidence="1 2">
    <name type="scientific">Marinilactibacillus psychrotolerans</name>
    <dbReference type="NCBI Taxonomy" id="191770"/>
    <lineage>
        <taxon>Bacteria</taxon>
        <taxon>Bacillati</taxon>
        <taxon>Bacillota</taxon>
        <taxon>Bacilli</taxon>
        <taxon>Lactobacillales</taxon>
        <taxon>Carnobacteriaceae</taxon>
        <taxon>Marinilactibacillus</taxon>
    </lineage>
</organism>
<evidence type="ECO:0008006" key="3">
    <source>
        <dbReference type="Google" id="ProtNLM"/>
    </source>
</evidence>
<accession>A0AAQ1ERF7</accession>
<evidence type="ECO:0000313" key="1">
    <source>
        <dbReference type="EMBL" id="GEQ36874.1"/>
    </source>
</evidence>
<reference evidence="1" key="1">
    <citation type="submission" date="2019-08" db="EMBL/GenBank/DDBJ databases">
        <title>Marinilactibacillus psychrotolerans M13-2T whole genome sequencing project.</title>
        <authorList>
            <person name="Ishikawa M."/>
            <person name="Suzuki T."/>
            <person name="Matsutani M."/>
        </authorList>
    </citation>
    <scope>NUCLEOTIDE SEQUENCE</scope>
    <source>
        <strain evidence="1">M13-2T</strain>
    </source>
</reference>
<protein>
    <recommendedName>
        <fullName evidence="3">Transposase</fullName>
    </recommendedName>
</protein>
<dbReference type="GeneID" id="96912521"/>
<dbReference type="AlphaFoldDB" id="A0AAQ1ERF7"/>
<dbReference type="EMBL" id="BKBI01000034">
    <property type="protein sequence ID" value="GEQ36874.1"/>
    <property type="molecule type" value="Genomic_DNA"/>
</dbReference>
<sequence length="116" mass="13748">MHSTDSGYPKKTKDLSQDLYCTFSLRLKEEQLIQGKALFIDDTRFEADASKHTFVWKKSVDLLYSNLKEKEIQYYEEEIAPLINQAIERDQNRAFTKEEGTQFYSKRKFYVEPTFG</sequence>
<gene>
    <name evidence="1" type="ORF">M132T_23820</name>
</gene>
<comment type="caution">
    <text evidence="1">The sequence shown here is derived from an EMBL/GenBank/DDBJ whole genome shotgun (WGS) entry which is preliminary data.</text>
</comment>
<proteinExistence type="predicted"/>
<evidence type="ECO:0000313" key="2">
    <source>
        <dbReference type="Proteomes" id="UP000887127"/>
    </source>
</evidence>
<dbReference type="Proteomes" id="UP000887127">
    <property type="component" value="Unassembled WGS sequence"/>
</dbReference>
<dbReference type="RefSeq" id="WP_143020645.1">
    <property type="nucleotide sequence ID" value="NZ_BJVX01000048.1"/>
</dbReference>